<sequence>MHLRLLGPTCAGLLLAFSSWAQEPYMPLLTSDYPRVAALRKLPLELVQEAPDPRVLKAYANNPKAMARYRTDLAAYNEQMQQAGRFWTFSPAVRVLRGQAALDSALQDQQPHLVLQAGKASVGRDAAPALWLKVLQKPATARRAQEQSVLGCFYTTQQMLFVQWHDLFFPSDMVNTVQQMQRYLEANEARPDEKKYLRALEAELTASGPVIQRKTLLIDRNLLAPSVTPEQLARKYPYPVQVVDRSVIEQAVLAADARYLYSHYVMIRGRQVYQLIDMETGRPLAYAKSGSIGVDPPVVEGWVLDGYAKFGAGRK</sequence>
<reference evidence="2 3" key="1">
    <citation type="submission" date="2019-05" db="EMBL/GenBank/DDBJ databases">
        <title>Hymenobacter edaphi sp. nov., isolated from abandoned arsenic-contaminated farmland soil.</title>
        <authorList>
            <person name="Nie L."/>
        </authorList>
    </citation>
    <scope>NUCLEOTIDE SEQUENCE [LARGE SCALE GENOMIC DNA]</scope>
    <source>
        <strain evidence="2 3">1-3-3-8</strain>
    </source>
</reference>
<dbReference type="Proteomes" id="UP000305517">
    <property type="component" value="Unassembled WGS sequence"/>
</dbReference>
<dbReference type="AlphaFoldDB" id="A0A5R8WQ18"/>
<feature type="signal peptide" evidence="1">
    <location>
        <begin position="1"/>
        <end position="21"/>
    </location>
</feature>
<evidence type="ECO:0000313" key="2">
    <source>
        <dbReference type="EMBL" id="TLM92397.1"/>
    </source>
</evidence>
<evidence type="ECO:0000256" key="1">
    <source>
        <dbReference type="SAM" id="SignalP"/>
    </source>
</evidence>
<keyword evidence="1" id="KW-0732">Signal</keyword>
<dbReference type="RefSeq" id="WP_138078247.1">
    <property type="nucleotide sequence ID" value="NZ_VAJM01000005.1"/>
</dbReference>
<accession>A0A5R8WQ18</accession>
<proteinExistence type="predicted"/>
<dbReference type="EMBL" id="VAJM01000005">
    <property type="protein sequence ID" value="TLM92397.1"/>
    <property type="molecule type" value="Genomic_DNA"/>
</dbReference>
<feature type="chain" id="PRO_5024376184" evidence="1">
    <location>
        <begin position="22"/>
        <end position="315"/>
    </location>
</feature>
<keyword evidence="3" id="KW-1185">Reference proteome</keyword>
<comment type="caution">
    <text evidence="2">The sequence shown here is derived from an EMBL/GenBank/DDBJ whole genome shotgun (WGS) entry which is preliminary data.</text>
</comment>
<name>A0A5R8WQ18_9BACT</name>
<protein>
    <submittedName>
        <fullName evidence="2">Uncharacterized protein</fullName>
    </submittedName>
</protein>
<gene>
    <name evidence="2" type="ORF">FDY95_13280</name>
</gene>
<evidence type="ECO:0000313" key="3">
    <source>
        <dbReference type="Proteomes" id="UP000305517"/>
    </source>
</evidence>
<organism evidence="2 3">
    <name type="scientific">Hymenobacter jeollabukensis</name>
    <dbReference type="NCBI Taxonomy" id="2025313"/>
    <lineage>
        <taxon>Bacteria</taxon>
        <taxon>Pseudomonadati</taxon>
        <taxon>Bacteroidota</taxon>
        <taxon>Cytophagia</taxon>
        <taxon>Cytophagales</taxon>
        <taxon>Hymenobacteraceae</taxon>
        <taxon>Hymenobacter</taxon>
    </lineage>
</organism>